<proteinExistence type="predicted"/>
<gene>
    <name evidence="1" type="ORF">ABT322_08210</name>
</gene>
<dbReference type="SUPFAM" id="SSF160631">
    <property type="entry name" value="SMI1/KNR4-like"/>
    <property type="match status" value="1"/>
</dbReference>
<organism evidence="1 2">
    <name type="scientific">Streptomyces flaveolus</name>
    <dbReference type="NCBI Taxonomy" id="67297"/>
    <lineage>
        <taxon>Bacteria</taxon>
        <taxon>Bacillati</taxon>
        <taxon>Actinomycetota</taxon>
        <taxon>Actinomycetes</taxon>
        <taxon>Kitasatosporales</taxon>
        <taxon>Streptomycetaceae</taxon>
        <taxon>Streptomyces</taxon>
    </lineage>
</organism>
<dbReference type="EMBL" id="JBEPCV010000005">
    <property type="protein sequence ID" value="MER6903758.1"/>
    <property type="molecule type" value="Genomic_DNA"/>
</dbReference>
<evidence type="ECO:0000313" key="2">
    <source>
        <dbReference type="Proteomes" id="UP001490330"/>
    </source>
</evidence>
<comment type="caution">
    <text evidence="1">The sequence shown here is derived from an EMBL/GenBank/DDBJ whole genome shotgun (WGS) entry which is preliminary data.</text>
</comment>
<sequence>MEDVITDYLDAVMAMLGPAQNRYANPAAWERLHPELGLQLPPDYQVVVDAFAPVKINGHLHLLHPATERWNLGQEIRSNVKAWSEVPWDDLDLDADEDPRELLGLDVLRFGTPDGLWPIASTDRGETLFLLAAADTSRLVVNSDETWAEHRVSFAEWLYRYLIGDDMMGPNSAVLYPGPVKLEHLPMSADERPEPWYGPDRDM</sequence>
<keyword evidence="2" id="KW-1185">Reference proteome</keyword>
<dbReference type="RefSeq" id="WP_350726256.1">
    <property type="nucleotide sequence ID" value="NZ_JBEPCO010000090.1"/>
</dbReference>
<name>A0ABV1VB86_9ACTN</name>
<evidence type="ECO:0000313" key="1">
    <source>
        <dbReference type="EMBL" id="MER6903758.1"/>
    </source>
</evidence>
<accession>A0ABV1VB86</accession>
<dbReference type="Proteomes" id="UP001490330">
    <property type="component" value="Unassembled WGS sequence"/>
</dbReference>
<reference evidence="1 2" key="1">
    <citation type="submission" date="2024-06" db="EMBL/GenBank/DDBJ databases">
        <title>The Natural Products Discovery Center: Release of the First 8490 Sequenced Strains for Exploring Actinobacteria Biosynthetic Diversity.</title>
        <authorList>
            <person name="Kalkreuter E."/>
            <person name="Kautsar S.A."/>
            <person name="Yang D."/>
            <person name="Bader C.D."/>
            <person name="Teijaro C.N."/>
            <person name="Fluegel L."/>
            <person name="Davis C.M."/>
            <person name="Simpson J.R."/>
            <person name="Lauterbach L."/>
            <person name="Steele A.D."/>
            <person name="Gui C."/>
            <person name="Meng S."/>
            <person name="Li G."/>
            <person name="Viehrig K."/>
            <person name="Ye F."/>
            <person name="Su P."/>
            <person name="Kiefer A.F."/>
            <person name="Nichols A."/>
            <person name="Cepeda A.J."/>
            <person name="Yan W."/>
            <person name="Fan B."/>
            <person name="Jiang Y."/>
            <person name="Adhikari A."/>
            <person name="Zheng C.-J."/>
            <person name="Schuster L."/>
            <person name="Cowan T.M."/>
            <person name="Smanski M.J."/>
            <person name="Chevrette M.G."/>
            <person name="De Carvalho L.P.S."/>
            <person name="Shen B."/>
        </authorList>
    </citation>
    <scope>NUCLEOTIDE SEQUENCE [LARGE SCALE GENOMIC DNA]</scope>
    <source>
        <strain evidence="1 2">NPDC000632</strain>
    </source>
</reference>
<dbReference type="InterPro" id="IPR037883">
    <property type="entry name" value="Knr4/Smi1-like_sf"/>
</dbReference>
<protein>
    <submittedName>
        <fullName evidence="1">SMI1/KNR4 family protein</fullName>
    </submittedName>
</protein>